<sequence length="37" mass="3631">MLAGPGGSPPCPNPAQRDGRHQMKAAAGSMDPGSGLL</sequence>
<reference evidence="2" key="1">
    <citation type="submission" date="2020-02" db="EMBL/GenBank/DDBJ databases">
        <authorList>
            <person name="Meier V. D."/>
        </authorList>
    </citation>
    <scope>NUCLEOTIDE SEQUENCE</scope>
    <source>
        <strain evidence="2">AVDCRST_MAG83</strain>
    </source>
</reference>
<dbReference type="AlphaFoldDB" id="A0A6J4J1G0"/>
<proteinExistence type="predicted"/>
<accession>A0A6J4J1G0</accession>
<organism evidence="2">
    <name type="scientific">uncultured Arthrobacter sp</name>
    <dbReference type="NCBI Taxonomy" id="114050"/>
    <lineage>
        <taxon>Bacteria</taxon>
        <taxon>Bacillati</taxon>
        <taxon>Actinomycetota</taxon>
        <taxon>Actinomycetes</taxon>
        <taxon>Micrococcales</taxon>
        <taxon>Micrococcaceae</taxon>
        <taxon>Arthrobacter</taxon>
        <taxon>environmental samples</taxon>
    </lineage>
</organism>
<evidence type="ECO:0000313" key="2">
    <source>
        <dbReference type="EMBL" id="CAA9264392.1"/>
    </source>
</evidence>
<dbReference type="EMBL" id="CADCTE010000156">
    <property type="protein sequence ID" value="CAA9264392.1"/>
    <property type="molecule type" value="Genomic_DNA"/>
</dbReference>
<evidence type="ECO:0000256" key="1">
    <source>
        <dbReference type="SAM" id="MobiDB-lite"/>
    </source>
</evidence>
<gene>
    <name evidence="2" type="ORF">AVDCRST_MAG83-3177</name>
</gene>
<protein>
    <submittedName>
        <fullName evidence="2">Uncharacterized protein</fullName>
    </submittedName>
</protein>
<feature type="region of interest" description="Disordered" evidence="1">
    <location>
        <begin position="1"/>
        <end position="37"/>
    </location>
</feature>
<name>A0A6J4J1G0_9MICC</name>